<name>A0ABZ2KR00_9BACT</name>
<sequence>MFRSMLSTFEIIAEPSRRLILDLLRADDRAVGELVSEVGLAQPAVSKHLRILREAGLVTAAVDAQRRLYRLRAEPLRELDDWVAPYRPHWEKHLDALERHLASMPDDALPMRKGRR</sequence>
<gene>
    <name evidence="5" type="ORF">LVJ94_29785</name>
</gene>
<proteinExistence type="predicted"/>
<dbReference type="InterPro" id="IPR051081">
    <property type="entry name" value="HTH_MetalResp_TranReg"/>
</dbReference>
<evidence type="ECO:0000313" key="5">
    <source>
        <dbReference type="EMBL" id="WXB01099.1"/>
    </source>
</evidence>
<dbReference type="InterPro" id="IPR001845">
    <property type="entry name" value="HTH_ArsR_DNA-bd_dom"/>
</dbReference>
<evidence type="ECO:0000259" key="4">
    <source>
        <dbReference type="PROSITE" id="PS50987"/>
    </source>
</evidence>
<dbReference type="PRINTS" id="PR00778">
    <property type="entry name" value="HTHARSR"/>
</dbReference>
<dbReference type="RefSeq" id="WP_394830707.1">
    <property type="nucleotide sequence ID" value="NZ_CP089929.1"/>
</dbReference>
<evidence type="ECO:0000256" key="2">
    <source>
        <dbReference type="ARBA" id="ARBA00023125"/>
    </source>
</evidence>
<dbReference type="SUPFAM" id="SSF46785">
    <property type="entry name" value="Winged helix' DNA-binding domain"/>
    <property type="match status" value="1"/>
</dbReference>
<dbReference type="NCBIfam" id="NF033788">
    <property type="entry name" value="HTH_metalloreg"/>
    <property type="match status" value="1"/>
</dbReference>
<dbReference type="PANTHER" id="PTHR33154">
    <property type="entry name" value="TRANSCRIPTIONAL REGULATOR, ARSR FAMILY"/>
    <property type="match status" value="1"/>
</dbReference>
<feature type="domain" description="HTH arsR-type" evidence="4">
    <location>
        <begin position="1"/>
        <end position="91"/>
    </location>
</feature>
<dbReference type="InterPro" id="IPR011991">
    <property type="entry name" value="ArsR-like_HTH"/>
</dbReference>
<dbReference type="EMBL" id="CP089983">
    <property type="protein sequence ID" value="WXB01099.1"/>
    <property type="molecule type" value="Genomic_DNA"/>
</dbReference>
<accession>A0ABZ2KR00</accession>
<protein>
    <submittedName>
        <fullName evidence="5">Metalloregulator ArsR/SmtB family transcription factor</fullName>
    </submittedName>
</protein>
<keyword evidence="3" id="KW-0804">Transcription</keyword>
<organism evidence="5 6">
    <name type="scientific">Pendulispora rubella</name>
    <dbReference type="NCBI Taxonomy" id="2741070"/>
    <lineage>
        <taxon>Bacteria</taxon>
        <taxon>Pseudomonadati</taxon>
        <taxon>Myxococcota</taxon>
        <taxon>Myxococcia</taxon>
        <taxon>Myxococcales</taxon>
        <taxon>Sorangiineae</taxon>
        <taxon>Pendulisporaceae</taxon>
        <taxon>Pendulispora</taxon>
    </lineage>
</organism>
<evidence type="ECO:0000313" key="6">
    <source>
        <dbReference type="Proteomes" id="UP001374803"/>
    </source>
</evidence>
<dbReference type="Gene3D" id="1.10.10.10">
    <property type="entry name" value="Winged helix-like DNA-binding domain superfamily/Winged helix DNA-binding domain"/>
    <property type="match status" value="1"/>
</dbReference>
<dbReference type="SMART" id="SM00418">
    <property type="entry name" value="HTH_ARSR"/>
    <property type="match status" value="1"/>
</dbReference>
<evidence type="ECO:0000256" key="1">
    <source>
        <dbReference type="ARBA" id="ARBA00023015"/>
    </source>
</evidence>
<dbReference type="Pfam" id="PF01022">
    <property type="entry name" value="HTH_5"/>
    <property type="match status" value="1"/>
</dbReference>
<dbReference type="InterPro" id="IPR036388">
    <property type="entry name" value="WH-like_DNA-bd_sf"/>
</dbReference>
<dbReference type="InterPro" id="IPR036390">
    <property type="entry name" value="WH_DNA-bd_sf"/>
</dbReference>
<dbReference type="Proteomes" id="UP001374803">
    <property type="component" value="Chromosome"/>
</dbReference>
<reference evidence="5" key="1">
    <citation type="submission" date="2021-12" db="EMBL/GenBank/DDBJ databases">
        <title>Discovery of the Pendulisporaceae a myxobacterial family with distinct sporulation behavior and unique specialized metabolism.</title>
        <authorList>
            <person name="Garcia R."/>
            <person name="Popoff A."/>
            <person name="Bader C.D."/>
            <person name="Loehr J."/>
            <person name="Walesch S."/>
            <person name="Walt C."/>
            <person name="Boldt J."/>
            <person name="Bunk B."/>
            <person name="Haeckl F.J.F.P.J."/>
            <person name="Gunesch A.P."/>
            <person name="Birkelbach J."/>
            <person name="Nuebel U."/>
            <person name="Pietschmann T."/>
            <person name="Bach T."/>
            <person name="Mueller R."/>
        </authorList>
    </citation>
    <scope>NUCLEOTIDE SEQUENCE</scope>
    <source>
        <strain evidence="5">MSr11367</strain>
    </source>
</reference>
<dbReference type="PROSITE" id="PS50987">
    <property type="entry name" value="HTH_ARSR_2"/>
    <property type="match status" value="1"/>
</dbReference>
<evidence type="ECO:0000256" key="3">
    <source>
        <dbReference type="ARBA" id="ARBA00023163"/>
    </source>
</evidence>
<keyword evidence="2" id="KW-0238">DNA-binding</keyword>
<dbReference type="PANTHER" id="PTHR33154:SF33">
    <property type="entry name" value="TRANSCRIPTIONAL REPRESSOR SDPR"/>
    <property type="match status" value="1"/>
</dbReference>
<keyword evidence="6" id="KW-1185">Reference proteome</keyword>
<dbReference type="CDD" id="cd00090">
    <property type="entry name" value="HTH_ARSR"/>
    <property type="match status" value="1"/>
</dbReference>
<keyword evidence="1" id="KW-0805">Transcription regulation</keyword>